<reference evidence="1" key="1">
    <citation type="submission" date="2013-07" db="EMBL/GenBank/DDBJ databases">
        <title>The genome of an arbuscular mycorrhizal fungus provides insights into the evolution of the oldest plant symbiosis.</title>
        <authorList>
            <consortium name="DOE Joint Genome Institute"/>
            <person name="Tisserant E."/>
            <person name="Malbreil M."/>
            <person name="Kuo A."/>
            <person name="Kohler A."/>
            <person name="Symeonidi A."/>
            <person name="Balestrini R."/>
            <person name="Charron P."/>
            <person name="Duensing N."/>
            <person name="Frei-dit-Frey N."/>
            <person name="Gianinazzi-Pearson V."/>
            <person name="Gilbert B."/>
            <person name="Handa Y."/>
            <person name="Hijri M."/>
            <person name="Kaul R."/>
            <person name="Kawaguchi M."/>
            <person name="Krajinski F."/>
            <person name="Lammers P."/>
            <person name="Lapierre D."/>
            <person name="Masclaux F.G."/>
            <person name="Murat C."/>
            <person name="Morin E."/>
            <person name="Ndikumana S."/>
            <person name="Pagni M."/>
            <person name="Petitpierre D."/>
            <person name="Requena N."/>
            <person name="Rosikiewicz P."/>
            <person name="Riley R."/>
            <person name="Saito K."/>
            <person name="San Clemente H."/>
            <person name="Shapiro H."/>
            <person name="van Tuinen D."/>
            <person name="Becard G."/>
            <person name="Bonfante P."/>
            <person name="Paszkowski U."/>
            <person name="Shachar-Hill Y."/>
            <person name="Young J.P."/>
            <person name="Sanders I.R."/>
            <person name="Henrissat B."/>
            <person name="Rensing S.A."/>
            <person name="Grigoriev I.V."/>
            <person name="Corradi N."/>
            <person name="Roux C."/>
            <person name="Martin F."/>
        </authorList>
    </citation>
    <scope>NUCLEOTIDE SEQUENCE</scope>
    <source>
        <strain evidence="1">DAOM 197198</strain>
    </source>
</reference>
<evidence type="ECO:0000313" key="1">
    <source>
        <dbReference type="EMBL" id="ESA03448.1"/>
    </source>
</evidence>
<dbReference type="AlphaFoldDB" id="U9TAU3"/>
<dbReference type="HOGENOM" id="CLU_2373901_0_0_1"/>
<proteinExistence type="predicted"/>
<gene>
    <name evidence="1" type="ORF">GLOINDRAFT_5544</name>
</gene>
<organism evidence="1">
    <name type="scientific">Rhizophagus irregularis (strain DAOM 181602 / DAOM 197198 / MUCL 43194)</name>
    <name type="common">Arbuscular mycorrhizal fungus</name>
    <name type="synonym">Glomus intraradices</name>
    <dbReference type="NCBI Taxonomy" id="747089"/>
    <lineage>
        <taxon>Eukaryota</taxon>
        <taxon>Fungi</taxon>
        <taxon>Fungi incertae sedis</taxon>
        <taxon>Mucoromycota</taxon>
        <taxon>Glomeromycotina</taxon>
        <taxon>Glomeromycetes</taxon>
        <taxon>Glomerales</taxon>
        <taxon>Glomeraceae</taxon>
        <taxon>Rhizophagus</taxon>
    </lineage>
</organism>
<protein>
    <submittedName>
        <fullName evidence="1">Uncharacterized protein</fullName>
    </submittedName>
</protein>
<sequence length="95" mass="11488">MSLSWIHSRNNSINSVDIKVINSGNMISGNMILFMEKRWNIKKWIEEYARLFPVLVYQKRLFFVVGKRKTATLDIRDTMWFQYMKDLQQWTHTSI</sequence>
<name>U9TAU3_RHIID</name>
<dbReference type="EMBL" id="KI295013">
    <property type="protein sequence ID" value="ESA03448.1"/>
    <property type="molecule type" value="Genomic_DNA"/>
</dbReference>
<accession>U9TAU3</accession>